<organism evidence="1 2">
    <name type="scientific">Puccinia sorghi</name>
    <dbReference type="NCBI Taxonomy" id="27349"/>
    <lineage>
        <taxon>Eukaryota</taxon>
        <taxon>Fungi</taxon>
        <taxon>Dikarya</taxon>
        <taxon>Basidiomycota</taxon>
        <taxon>Pucciniomycotina</taxon>
        <taxon>Pucciniomycetes</taxon>
        <taxon>Pucciniales</taxon>
        <taxon>Pucciniaceae</taxon>
        <taxon>Puccinia</taxon>
    </lineage>
</organism>
<dbReference type="AlphaFoldDB" id="A0A0L6UPZ0"/>
<sequence length="202" mass="23158">MWTTPIATARINLRPEQTSRSKAGCGTILTTLLNLDLLFVKYSQAGTLPKISTATWKNIHNIANQFVEEDQNFPYGHCQMENLQLNNETLKNALVYLIAVSNLPFAFIFLQSQEKIKIKYVANQAKLLFTQDAWTAPNYVGFMVEMANFIHNELFMRHLTLGVPQVQGICFSFQEATLFMDWQHNTKKLQPLLQFAQNVQLN</sequence>
<evidence type="ECO:0008006" key="3">
    <source>
        <dbReference type="Google" id="ProtNLM"/>
    </source>
</evidence>
<accession>A0A0L6UPZ0</accession>
<dbReference type="OrthoDB" id="1607513at2759"/>
<dbReference type="EMBL" id="LAVV01009424">
    <property type="protein sequence ID" value="KNZ50613.1"/>
    <property type="molecule type" value="Genomic_DNA"/>
</dbReference>
<reference evidence="1 2" key="1">
    <citation type="submission" date="2015-08" db="EMBL/GenBank/DDBJ databases">
        <title>Next Generation Sequencing and Analysis of the Genome of Puccinia sorghi L Schw, the Causal Agent of Maize Common Rust.</title>
        <authorList>
            <person name="Rochi L."/>
            <person name="Burguener G."/>
            <person name="Darino M."/>
            <person name="Turjanski A."/>
            <person name="Kreff E."/>
            <person name="Dieguez M.J."/>
            <person name="Sacco F."/>
        </authorList>
    </citation>
    <scope>NUCLEOTIDE SEQUENCE [LARGE SCALE GENOMIC DNA]</scope>
    <source>
        <strain evidence="1 2">RO10H11247</strain>
    </source>
</reference>
<evidence type="ECO:0000313" key="1">
    <source>
        <dbReference type="EMBL" id="KNZ50613.1"/>
    </source>
</evidence>
<gene>
    <name evidence="1" type="ORF">VP01_432g13</name>
</gene>
<dbReference type="Proteomes" id="UP000037035">
    <property type="component" value="Unassembled WGS sequence"/>
</dbReference>
<keyword evidence="2" id="KW-1185">Reference proteome</keyword>
<name>A0A0L6UPZ0_9BASI</name>
<proteinExistence type="predicted"/>
<evidence type="ECO:0000313" key="2">
    <source>
        <dbReference type="Proteomes" id="UP000037035"/>
    </source>
</evidence>
<comment type="caution">
    <text evidence="1">The sequence shown here is derived from an EMBL/GenBank/DDBJ whole genome shotgun (WGS) entry which is preliminary data.</text>
</comment>
<dbReference type="VEuPathDB" id="FungiDB:VP01_432g13"/>
<protein>
    <recommendedName>
        <fullName evidence="3">HAT C-terminal dimerisation domain-containing protein</fullName>
    </recommendedName>
</protein>